<comment type="pathway">
    <text evidence="7">Metabolic intermediate biosynthesis; chorismate biosynthesis; chorismate from D-erythrose 4-phosphate and phosphoenolpyruvate: step 5/7.</text>
</comment>
<dbReference type="AlphaFoldDB" id="A0A5C7B9Z9"/>
<dbReference type="GO" id="GO:0009423">
    <property type="term" value="P:chorismate biosynthetic process"/>
    <property type="evidence" value="ECO:0007669"/>
    <property type="project" value="UniProtKB-UniRule"/>
</dbReference>
<keyword evidence="7" id="KW-0963">Cytoplasm</keyword>
<keyword evidence="4 7" id="KW-0418">Kinase</keyword>
<evidence type="ECO:0000256" key="5">
    <source>
        <dbReference type="ARBA" id="ARBA00022840"/>
    </source>
</evidence>
<keyword evidence="2 7" id="KW-0808">Transferase</keyword>
<dbReference type="CDD" id="cd00464">
    <property type="entry name" value="SK"/>
    <property type="match status" value="1"/>
</dbReference>
<dbReference type="InterPro" id="IPR000623">
    <property type="entry name" value="Shikimate_kinase/TSH1"/>
</dbReference>
<proteinExistence type="inferred from homology"/>
<keyword evidence="1 7" id="KW-0028">Amino-acid biosynthesis</keyword>
<comment type="function">
    <text evidence="7">Catalyzes the specific phosphorylation of the 3-hydroxyl group of shikimic acid using ATP as a cosubstrate.</text>
</comment>
<dbReference type="EC" id="2.7.1.71" evidence="7"/>
<feature type="binding site" evidence="7">
    <location>
        <position position="142"/>
    </location>
    <ligand>
        <name>substrate</name>
    </ligand>
</feature>
<keyword evidence="9" id="KW-1185">Reference proteome</keyword>
<evidence type="ECO:0000256" key="1">
    <source>
        <dbReference type="ARBA" id="ARBA00022605"/>
    </source>
</evidence>
<comment type="cofactor">
    <cofactor evidence="7">
        <name>Mg(2+)</name>
        <dbReference type="ChEBI" id="CHEBI:18420"/>
    </cofactor>
    <text evidence="7">Binds 1 Mg(2+) ion per subunit.</text>
</comment>
<feature type="binding site" evidence="7">
    <location>
        <position position="32"/>
    </location>
    <ligand>
        <name>substrate</name>
    </ligand>
</feature>
<name>A0A5C7B9Z9_9FLAO</name>
<dbReference type="GO" id="GO:0005524">
    <property type="term" value="F:ATP binding"/>
    <property type="evidence" value="ECO:0007669"/>
    <property type="project" value="UniProtKB-UniRule"/>
</dbReference>
<comment type="catalytic activity">
    <reaction evidence="7">
        <text>shikimate + ATP = 3-phosphoshikimate + ADP + H(+)</text>
        <dbReference type="Rhea" id="RHEA:13121"/>
        <dbReference type="ChEBI" id="CHEBI:15378"/>
        <dbReference type="ChEBI" id="CHEBI:30616"/>
        <dbReference type="ChEBI" id="CHEBI:36208"/>
        <dbReference type="ChEBI" id="CHEBI:145989"/>
        <dbReference type="ChEBI" id="CHEBI:456216"/>
        <dbReference type="EC" id="2.7.1.71"/>
    </reaction>
</comment>
<feature type="binding site" evidence="7">
    <location>
        <position position="119"/>
    </location>
    <ligand>
        <name>ATP</name>
        <dbReference type="ChEBI" id="CHEBI:30616"/>
    </ligand>
</feature>
<dbReference type="EMBL" id="VOSB01000015">
    <property type="protein sequence ID" value="TXE16871.1"/>
    <property type="molecule type" value="Genomic_DNA"/>
</dbReference>
<dbReference type="Pfam" id="PF01202">
    <property type="entry name" value="SKI"/>
    <property type="match status" value="1"/>
</dbReference>
<evidence type="ECO:0000256" key="2">
    <source>
        <dbReference type="ARBA" id="ARBA00022679"/>
    </source>
</evidence>
<dbReference type="RefSeq" id="WP_028872002.1">
    <property type="nucleotide sequence ID" value="NZ_VOSB01000015.1"/>
</dbReference>
<dbReference type="HAMAP" id="MF_00109">
    <property type="entry name" value="Shikimate_kinase"/>
    <property type="match status" value="1"/>
</dbReference>
<comment type="similarity">
    <text evidence="7">Belongs to the shikimate kinase family.</text>
</comment>
<evidence type="ECO:0000256" key="6">
    <source>
        <dbReference type="ARBA" id="ARBA00023141"/>
    </source>
</evidence>
<gene>
    <name evidence="7" type="primary">aroK</name>
    <name evidence="8" type="ORF">ES692_10965</name>
</gene>
<reference evidence="8 9" key="1">
    <citation type="submission" date="2019-08" db="EMBL/GenBank/DDBJ databases">
        <title>Genome of Psychroserpens burtonensis ACAM 167.</title>
        <authorList>
            <person name="Bowman J.P."/>
        </authorList>
    </citation>
    <scope>NUCLEOTIDE SEQUENCE [LARGE SCALE GENOMIC DNA]</scope>
    <source>
        <strain evidence="8 9">ACAM 167</strain>
    </source>
</reference>
<feature type="binding site" evidence="7">
    <location>
        <begin position="10"/>
        <end position="15"/>
    </location>
    <ligand>
        <name>ATP</name>
        <dbReference type="ChEBI" id="CHEBI:30616"/>
    </ligand>
</feature>
<keyword evidence="3 7" id="KW-0547">Nucleotide-binding</keyword>
<keyword evidence="5 7" id="KW-0067">ATP-binding</keyword>
<dbReference type="PANTHER" id="PTHR21087:SF16">
    <property type="entry name" value="SHIKIMATE KINASE 1, CHLOROPLASTIC"/>
    <property type="match status" value="1"/>
</dbReference>
<evidence type="ECO:0000313" key="9">
    <source>
        <dbReference type="Proteomes" id="UP000321938"/>
    </source>
</evidence>
<evidence type="ECO:0000256" key="3">
    <source>
        <dbReference type="ARBA" id="ARBA00022741"/>
    </source>
</evidence>
<keyword evidence="6 7" id="KW-0057">Aromatic amino acid biosynthesis</keyword>
<dbReference type="OrthoDB" id="9800332at2"/>
<feature type="binding site" evidence="7">
    <location>
        <position position="14"/>
    </location>
    <ligand>
        <name>Mg(2+)</name>
        <dbReference type="ChEBI" id="CHEBI:18420"/>
    </ligand>
</feature>
<dbReference type="InterPro" id="IPR027417">
    <property type="entry name" value="P-loop_NTPase"/>
</dbReference>
<keyword evidence="7" id="KW-0479">Metal-binding</keyword>
<comment type="subunit">
    <text evidence="7">Monomer.</text>
</comment>
<sequence>MTLFLVGYMGSGKSVIGSKLADILKYNYLDLDGYIEEKEGATIKIIFKTKGEIYFRKLESSYLKELIGLNNTVISLGGGTPCYGNNLNLILESKNSLSIYLKASIKTLVGRLYQERYKRPLIAHLEDISALNEFIGKHIFERAPFYEQSSLSIKTDGLDINEVVDNLVLKLF</sequence>
<dbReference type="UniPathway" id="UPA00053">
    <property type="reaction ID" value="UER00088"/>
</dbReference>
<comment type="caution">
    <text evidence="8">The sequence shown here is derived from an EMBL/GenBank/DDBJ whole genome shotgun (WGS) entry which is preliminary data.</text>
</comment>
<feature type="binding site" evidence="7">
    <location>
        <position position="78"/>
    </location>
    <ligand>
        <name>substrate</name>
    </ligand>
</feature>
<dbReference type="GO" id="GO:0008652">
    <property type="term" value="P:amino acid biosynthetic process"/>
    <property type="evidence" value="ECO:0007669"/>
    <property type="project" value="UniProtKB-KW"/>
</dbReference>
<protein>
    <recommendedName>
        <fullName evidence="7">Shikimate kinase</fullName>
        <shortName evidence="7">SK</shortName>
        <ecNumber evidence="7">2.7.1.71</ecNumber>
    </recommendedName>
</protein>
<organism evidence="8 9">
    <name type="scientific">Psychroserpens burtonensis</name>
    <dbReference type="NCBI Taxonomy" id="49278"/>
    <lineage>
        <taxon>Bacteria</taxon>
        <taxon>Pseudomonadati</taxon>
        <taxon>Bacteroidota</taxon>
        <taxon>Flavobacteriia</taxon>
        <taxon>Flavobacteriales</taxon>
        <taxon>Flavobacteriaceae</taxon>
        <taxon>Psychroserpens</taxon>
    </lineage>
</organism>
<dbReference type="SUPFAM" id="SSF52540">
    <property type="entry name" value="P-loop containing nucleoside triphosphate hydrolases"/>
    <property type="match status" value="1"/>
</dbReference>
<comment type="subcellular location">
    <subcellularLocation>
        <location evidence="7">Cytoplasm</location>
    </subcellularLocation>
</comment>
<dbReference type="GO" id="GO:0005829">
    <property type="term" value="C:cytosol"/>
    <property type="evidence" value="ECO:0007669"/>
    <property type="project" value="TreeGrafter"/>
</dbReference>
<dbReference type="STRING" id="1123037.GCA_000425305_02188"/>
<evidence type="ECO:0000256" key="4">
    <source>
        <dbReference type="ARBA" id="ARBA00022777"/>
    </source>
</evidence>
<dbReference type="InterPro" id="IPR031322">
    <property type="entry name" value="Shikimate/glucono_kinase"/>
</dbReference>
<dbReference type="Gene3D" id="3.40.50.300">
    <property type="entry name" value="P-loop containing nucleotide triphosphate hydrolases"/>
    <property type="match status" value="1"/>
</dbReference>
<comment type="caution">
    <text evidence="7">Lacks conserved residue(s) required for the propagation of feature annotation.</text>
</comment>
<dbReference type="PRINTS" id="PR01100">
    <property type="entry name" value="SHIKIMTKNASE"/>
</dbReference>
<dbReference type="GO" id="GO:0000287">
    <property type="term" value="F:magnesium ion binding"/>
    <property type="evidence" value="ECO:0007669"/>
    <property type="project" value="UniProtKB-UniRule"/>
</dbReference>
<evidence type="ECO:0000256" key="7">
    <source>
        <dbReference type="HAMAP-Rule" id="MF_00109"/>
    </source>
</evidence>
<accession>A0A5C7B9Z9</accession>
<dbReference type="Proteomes" id="UP000321938">
    <property type="component" value="Unassembled WGS sequence"/>
</dbReference>
<evidence type="ECO:0000313" key="8">
    <source>
        <dbReference type="EMBL" id="TXE16871.1"/>
    </source>
</evidence>
<keyword evidence="7" id="KW-0460">Magnesium</keyword>
<feature type="binding site" evidence="7">
    <location>
        <position position="56"/>
    </location>
    <ligand>
        <name>substrate</name>
    </ligand>
</feature>
<dbReference type="GO" id="GO:0009073">
    <property type="term" value="P:aromatic amino acid family biosynthetic process"/>
    <property type="evidence" value="ECO:0007669"/>
    <property type="project" value="UniProtKB-KW"/>
</dbReference>
<dbReference type="PANTHER" id="PTHR21087">
    <property type="entry name" value="SHIKIMATE KINASE"/>
    <property type="match status" value="1"/>
</dbReference>
<dbReference type="GO" id="GO:0004765">
    <property type="term" value="F:shikimate kinase activity"/>
    <property type="evidence" value="ECO:0007669"/>
    <property type="project" value="UniProtKB-UniRule"/>
</dbReference>